<keyword evidence="1 4" id="KW-0328">Glycosyltransferase</keyword>
<dbReference type="SUPFAM" id="SSF53271">
    <property type="entry name" value="PRTase-like"/>
    <property type="match status" value="1"/>
</dbReference>
<dbReference type="InterPro" id="IPR029057">
    <property type="entry name" value="PRTase-like"/>
</dbReference>
<dbReference type="RefSeq" id="WP_110987313.1">
    <property type="nucleotide sequence ID" value="NZ_CAWNWM010000011.1"/>
</dbReference>
<reference evidence="4 5" key="1">
    <citation type="journal article" date="2018" name="Sci. Rep.">
        <title>A novel species of the marine cyanobacterium Acaryochloris with a unique pigment content and lifestyle.</title>
        <authorList>
            <person name="Partensky F."/>
            <person name="Six C."/>
            <person name="Ratin M."/>
            <person name="Garczarek L."/>
            <person name="Vaulot D."/>
            <person name="Probert I."/>
            <person name="Calteau A."/>
            <person name="Gourvil P."/>
            <person name="Marie D."/>
            <person name="Grebert T."/>
            <person name="Bouchier C."/>
            <person name="Le Panse S."/>
            <person name="Gachenot M."/>
            <person name="Rodriguez F."/>
            <person name="Garrido J.L."/>
        </authorList>
    </citation>
    <scope>NUCLEOTIDE SEQUENCE [LARGE SCALE GENOMIC DNA]</scope>
    <source>
        <strain evidence="4 5">RCC1774</strain>
    </source>
</reference>
<protein>
    <submittedName>
        <fullName evidence="4">Xanthine phosphoribosyltransferase</fullName>
        <ecNumber evidence="4">2.4.2.22</ecNumber>
    </submittedName>
</protein>
<dbReference type="Proteomes" id="UP000248857">
    <property type="component" value="Unassembled WGS sequence"/>
</dbReference>
<name>A0A2W1JQD1_9CYAN</name>
<evidence type="ECO:0000256" key="1">
    <source>
        <dbReference type="ARBA" id="ARBA00022676"/>
    </source>
</evidence>
<gene>
    <name evidence="4" type="primary">gpt_1</name>
    <name evidence="4" type="ORF">C1752_03931</name>
</gene>
<keyword evidence="5" id="KW-1185">Reference proteome</keyword>
<organism evidence="4 5">
    <name type="scientific">Acaryochloris thomasi RCC1774</name>
    <dbReference type="NCBI Taxonomy" id="1764569"/>
    <lineage>
        <taxon>Bacteria</taxon>
        <taxon>Bacillati</taxon>
        <taxon>Cyanobacteriota</taxon>
        <taxon>Cyanophyceae</taxon>
        <taxon>Acaryochloridales</taxon>
        <taxon>Acaryochloridaceae</taxon>
        <taxon>Acaryochloris</taxon>
        <taxon>Acaryochloris thomasi</taxon>
    </lineage>
</organism>
<evidence type="ECO:0000313" key="4">
    <source>
        <dbReference type="EMBL" id="PZD72344.1"/>
    </source>
</evidence>
<proteinExistence type="predicted"/>
<dbReference type="Gene3D" id="3.40.50.2020">
    <property type="match status" value="1"/>
</dbReference>
<dbReference type="CDD" id="cd06223">
    <property type="entry name" value="PRTases_typeI"/>
    <property type="match status" value="1"/>
</dbReference>
<dbReference type="EMBL" id="PQWO01000011">
    <property type="protein sequence ID" value="PZD72344.1"/>
    <property type="molecule type" value="Genomic_DNA"/>
</dbReference>
<accession>A0A2W1JQD1</accession>
<dbReference type="EC" id="2.4.2.22" evidence="4"/>
<evidence type="ECO:0000256" key="2">
    <source>
        <dbReference type="ARBA" id="ARBA00022679"/>
    </source>
</evidence>
<comment type="caution">
    <text evidence="4">The sequence shown here is derived from an EMBL/GenBank/DDBJ whole genome shotgun (WGS) entry which is preliminary data.</text>
</comment>
<dbReference type="GO" id="GO:0000310">
    <property type="term" value="F:xanthine phosphoribosyltransferase activity"/>
    <property type="evidence" value="ECO:0007669"/>
    <property type="project" value="UniProtKB-EC"/>
</dbReference>
<sequence length="176" mass="19862">MTDLHVSWSEYHHKIEQLAATVYQSGWQFDQIICLARGGLRIGDILSRIYDCPLAVLAASSYHDQHRGALNIASTLTMATPKLGTKVLLVDDLVDSGQTLKQTLVWLQQHTDIDQVRTAVIWCKAASVIEPHYFVEHLADNPWIHQPFELYEQIKPQDLGEKFLDSLPPIAATENC</sequence>
<dbReference type="Pfam" id="PF00156">
    <property type="entry name" value="Pribosyltran"/>
    <property type="match status" value="1"/>
</dbReference>
<dbReference type="InterPro" id="IPR000836">
    <property type="entry name" value="PRTase_dom"/>
</dbReference>
<dbReference type="AlphaFoldDB" id="A0A2W1JQD1"/>
<feature type="domain" description="Phosphoribosyltransferase" evidence="3">
    <location>
        <begin position="7"/>
        <end position="152"/>
    </location>
</feature>
<dbReference type="PANTHER" id="PTHR43363">
    <property type="entry name" value="HYPOXANTHINE PHOSPHORIBOSYLTRANSFERASE"/>
    <property type="match status" value="1"/>
</dbReference>
<evidence type="ECO:0000313" key="5">
    <source>
        <dbReference type="Proteomes" id="UP000248857"/>
    </source>
</evidence>
<dbReference type="OrthoDB" id="307631at2"/>
<evidence type="ECO:0000259" key="3">
    <source>
        <dbReference type="Pfam" id="PF00156"/>
    </source>
</evidence>
<dbReference type="PANTHER" id="PTHR43363:SF1">
    <property type="entry name" value="HYPOXANTHINE-GUANINE PHOSPHORIBOSYLTRANSFERASE"/>
    <property type="match status" value="1"/>
</dbReference>
<keyword evidence="2 4" id="KW-0808">Transferase</keyword>